<dbReference type="GO" id="GO:0000287">
    <property type="term" value="F:magnesium ion binding"/>
    <property type="evidence" value="ECO:0007669"/>
    <property type="project" value="UniProtKB-UniRule"/>
</dbReference>
<dbReference type="HAMAP" id="MF_00101">
    <property type="entry name" value="AcpS"/>
    <property type="match status" value="1"/>
</dbReference>
<name>A0A3R9WMB9_9BACI</name>
<evidence type="ECO:0000256" key="5">
    <source>
        <dbReference type="ARBA" id="ARBA00022842"/>
    </source>
</evidence>
<dbReference type="InterPro" id="IPR002582">
    <property type="entry name" value="ACPS"/>
</dbReference>
<comment type="caution">
    <text evidence="10">The sequence shown here is derived from an EMBL/GenBank/DDBJ whole genome shotgun (WGS) entry which is preliminary data.</text>
</comment>
<evidence type="ECO:0000256" key="8">
    <source>
        <dbReference type="HAMAP-Rule" id="MF_00101"/>
    </source>
</evidence>
<dbReference type="GO" id="GO:0008897">
    <property type="term" value="F:holo-[acyl-carrier-protein] synthase activity"/>
    <property type="evidence" value="ECO:0007669"/>
    <property type="project" value="UniProtKB-UniRule"/>
</dbReference>
<gene>
    <name evidence="8" type="primary">acpS</name>
    <name evidence="10" type="ORF">D7Z54_31350</name>
</gene>
<evidence type="ECO:0000259" key="9">
    <source>
        <dbReference type="Pfam" id="PF01648"/>
    </source>
</evidence>
<dbReference type="Gene3D" id="3.90.470.20">
    <property type="entry name" value="4'-phosphopantetheinyl transferase domain"/>
    <property type="match status" value="1"/>
</dbReference>
<dbReference type="NCBIfam" id="TIGR00516">
    <property type="entry name" value="acpS"/>
    <property type="match status" value="1"/>
</dbReference>
<dbReference type="EMBL" id="RBVX01000068">
    <property type="protein sequence ID" value="RSL29426.1"/>
    <property type="molecule type" value="Genomic_DNA"/>
</dbReference>
<sequence length="117" mass="13163">MIKGIGIDIVELDRIKRLLYKNDRFQKRILTDNELDMMKRYSEKRKVEFIAGRFAAKEAFGKAMGTGISGNYGFQDIEVVANRSGKPSILAVGIEEIIHVSISHSEEYAVAQVVLES</sequence>
<evidence type="ECO:0000256" key="1">
    <source>
        <dbReference type="ARBA" id="ARBA00022516"/>
    </source>
</evidence>
<dbReference type="InterPro" id="IPR008278">
    <property type="entry name" value="4-PPantetheinyl_Trfase_dom"/>
</dbReference>
<dbReference type="GO" id="GO:0006633">
    <property type="term" value="P:fatty acid biosynthetic process"/>
    <property type="evidence" value="ECO:0007669"/>
    <property type="project" value="UniProtKB-UniRule"/>
</dbReference>
<dbReference type="OrthoDB" id="517356at2"/>
<comment type="similarity">
    <text evidence="8">Belongs to the P-Pant transferase superfamily. AcpS family.</text>
</comment>
<comment type="function">
    <text evidence="8">Transfers the 4'-phosphopantetheine moiety from coenzyme A to a Ser of acyl-carrier-protein.</text>
</comment>
<keyword evidence="11" id="KW-1185">Reference proteome</keyword>
<keyword evidence="5 8" id="KW-0460">Magnesium</keyword>
<dbReference type="RefSeq" id="WP_125562576.1">
    <property type="nucleotide sequence ID" value="NZ_RBVX01000068.1"/>
</dbReference>
<evidence type="ECO:0000256" key="6">
    <source>
        <dbReference type="ARBA" id="ARBA00023098"/>
    </source>
</evidence>
<dbReference type="NCBIfam" id="TIGR00556">
    <property type="entry name" value="pantethn_trn"/>
    <property type="match status" value="1"/>
</dbReference>
<proteinExistence type="inferred from homology"/>
<keyword evidence="7 8" id="KW-0275">Fatty acid biosynthesis</keyword>
<evidence type="ECO:0000256" key="7">
    <source>
        <dbReference type="ARBA" id="ARBA00023160"/>
    </source>
</evidence>
<keyword evidence="2 8" id="KW-0808">Transferase</keyword>
<feature type="binding site" evidence="8">
    <location>
        <position position="8"/>
    </location>
    <ligand>
        <name>Mg(2+)</name>
        <dbReference type="ChEBI" id="CHEBI:18420"/>
    </ligand>
</feature>
<keyword evidence="4 8" id="KW-0276">Fatty acid metabolism</keyword>
<comment type="cofactor">
    <cofactor evidence="8">
        <name>Mg(2+)</name>
        <dbReference type="ChEBI" id="CHEBI:18420"/>
    </cofactor>
</comment>
<dbReference type="GO" id="GO:0005737">
    <property type="term" value="C:cytoplasm"/>
    <property type="evidence" value="ECO:0007669"/>
    <property type="project" value="UniProtKB-SubCell"/>
</dbReference>
<dbReference type="SUPFAM" id="SSF56214">
    <property type="entry name" value="4'-phosphopantetheinyl transferase"/>
    <property type="match status" value="1"/>
</dbReference>
<evidence type="ECO:0000256" key="3">
    <source>
        <dbReference type="ARBA" id="ARBA00022723"/>
    </source>
</evidence>
<reference evidence="10 11" key="1">
    <citation type="submission" date="2018-10" db="EMBL/GenBank/DDBJ databases">
        <title>Draft genome sequence of Bacillus salarius IM0101, isolated from a hypersaline soil in Inner Mongolia, China.</title>
        <authorList>
            <person name="Yamprayoonswat W."/>
            <person name="Boonvisut S."/>
            <person name="Jumpathong W."/>
            <person name="Sittihan S."/>
            <person name="Ruangsuj P."/>
            <person name="Wanthongcharoen S."/>
            <person name="Thongpramul N."/>
            <person name="Pimmason S."/>
            <person name="Yu B."/>
            <person name="Yasawong M."/>
        </authorList>
    </citation>
    <scope>NUCLEOTIDE SEQUENCE [LARGE SCALE GENOMIC DNA]</scope>
    <source>
        <strain evidence="10 11">IM0101</strain>
    </source>
</reference>
<dbReference type="InterPro" id="IPR037143">
    <property type="entry name" value="4-PPantetheinyl_Trfase_dom_sf"/>
</dbReference>
<comment type="subcellular location">
    <subcellularLocation>
        <location evidence="8">Cytoplasm</location>
    </subcellularLocation>
</comment>
<evidence type="ECO:0000313" key="11">
    <source>
        <dbReference type="Proteomes" id="UP000275076"/>
    </source>
</evidence>
<feature type="domain" description="4'-phosphopantetheinyl transferase" evidence="9">
    <location>
        <begin position="4"/>
        <end position="112"/>
    </location>
</feature>
<evidence type="ECO:0000256" key="2">
    <source>
        <dbReference type="ARBA" id="ARBA00022679"/>
    </source>
</evidence>
<dbReference type="Proteomes" id="UP000275076">
    <property type="component" value="Unassembled WGS sequence"/>
</dbReference>
<evidence type="ECO:0000313" key="10">
    <source>
        <dbReference type="EMBL" id="RSL29426.1"/>
    </source>
</evidence>
<organism evidence="10 11">
    <name type="scientific">Salibacterium salarium</name>
    <dbReference type="NCBI Taxonomy" id="284579"/>
    <lineage>
        <taxon>Bacteria</taxon>
        <taxon>Bacillati</taxon>
        <taxon>Bacillota</taxon>
        <taxon>Bacilli</taxon>
        <taxon>Bacillales</taxon>
        <taxon>Bacillaceae</taxon>
    </lineage>
</organism>
<comment type="catalytic activity">
    <reaction evidence="8">
        <text>apo-[ACP] + CoA = holo-[ACP] + adenosine 3',5'-bisphosphate + H(+)</text>
        <dbReference type="Rhea" id="RHEA:12068"/>
        <dbReference type="Rhea" id="RHEA-COMP:9685"/>
        <dbReference type="Rhea" id="RHEA-COMP:9690"/>
        <dbReference type="ChEBI" id="CHEBI:15378"/>
        <dbReference type="ChEBI" id="CHEBI:29999"/>
        <dbReference type="ChEBI" id="CHEBI:57287"/>
        <dbReference type="ChEBI" id="CHEBI:58343"/>
        <dbReference type="ChEBI" id="CHEBI:64479"/>
        <dbReference type="EC" id="2.7.8.7"/>
    </reaction>
</comment>
<keyword evidence="3 8" id="KW-0479">Metal-binding</keyword>
<feature type="binding site" evidence="8">
    <location>
        <position position="58"/>
    </location>
    <ligand>
        <name>Mg(2+)</name>
        <dbReference type="ChEBI" id="CHEBI:18420"/>
    </ligand>
</feature>
<dbReference type="InterPro" id="IPR004568">
    <property type="entry name" value="Ppantetheine-prot_Trfase_dom"/>
</dbReference>
<keyword evidence="6 8" id="KW-0443">Lipid metabolism</keyword>
<dbReference type="Pfam" id="PF01648">
    <property type="entry name" value="ACPS"/>
    <property type="match status" value="1"/>
</dbReference>
<protein>
    <recommendedName>
        <fullName evidence="8">Holo-[acyl-carrier-protein] synthase</fullName>
        <shortName evidence="8">Holo-ACP synthase</shortName>
        <ecNumber evidence="8">2.7.8.7</ecNumber>
    </recommendedName>
    <alternativeName>
        <fullName evidence="8">4'-phosphopantetheinyl transferase AcpS</fullName>
    </alternativeName>
</protein>
<dbReference type="EC" id="2.7.8.7" evidence="8"/>
<accession>A0A3R9WMB9</accession>
<keyword evidence="8" id="KW-0963">Cytoplasm</keyword>
<evidence type="ECO:0000256" key="4">
    <source>
        <dbReference type="ARBA" id="ARBA00022832"/>
    </source>
</evidence>
<dbReference type="AlphaFoldDB" id="A0A3R9WMB9"/>
<keyword evidence="1 8" id="KW-0444">Lipid biosynthesis</keyword>